<comment type="caution">
    <text evidence="1">The sequence shown here is derived from an EMBL/GenBank/DDBJ whole genome shotgun (WGS) entry which is preliminary data.</text>
</comment>
<accession>A0AA35WNH2</accession>
<dbReference type="AlphaFoldDB" id="A0AA35WNH2"/>
<dbReference type="Proteomes" id="UP001174909">
    <property type="component" value="Unassembled WGS sequence"/>
</dbReference>
<evidence type="ECO:0000313" key="1">
    <source>
        <dbReference type="EMBL" id="CAI8026919.1"/>
    </source>
</evidence>
<proteinExistence type="predicted"/>
<organism evidence="1 2">
    <name type="scientific">Geodia barretti</name>
    <name type="common">Barrett's horny sponge</name>
    <dbReference type="NCBI Taxonomy" id="519541"/>
    <lineage>
        <taxon>Eukaryota</taxon>
        <taxon>Metazoa</taxon>
        <taxon>Porifera</taxon>
        <taxon>Demospongiae</taxon>
        <taxon>Heteroscleromorpha</taxon>
        <taxon>Tetractinellida</taxon>
        <taxon>Astrophorina</taxon>
        <taxon>Geodiidae</taxon>
        <taxon>Geodia</taxon>
    </lineage>
</organism>
<sequence length="85" mass="9285">MEPCAGSASGELLNELKPKKLGFGALALSYAGLFRYPRFRMSLHQIVMEEVLMIIAPTLPMFPTSPISLRPLVAGPRSMVLTARP</sequence>
<protein>
    <submittedName>
        <fullName evidence="1">Uncharacterized protein</fullName>
    </submittedName>
</protein>
<reference evidence="1" key="1">
    <citation type="submission" date="2023-03" db="EMBL/GenBank/DDBJ databases">
        <authorList>
            <person name="Steffen K."/>
            <person name="Cardenas P."/>
        </authorList>
    </citation>
    <scope>NUCLEOTIDE SEQUENCE</scope>
</reference>
<dbReference type="EMBL" id="CASHTH010002250">
    <property type="protein sequence ID" value="CAI8026919.1"/>
    <property type="molecule type" value="Genomic_DNA"/>
</dbReference>
<keyword evidence="2" id="KW-1185">Reference proteome</keyword>
<name>A0AA35WNH2_GEOBA</name>
<evidence type="ECO:0000313" key="2">
    <source>
        <dbReference type="Proteomes" id="UP001174909"/>
    </source>
</evidence>
<gene>
    <name evidence="1" type="ORF">GBAR_LOCUS15418</name>
</gene>